<keyword evidence="7" id="KW-0540">Nuclease</keyword>
<dbReference type="InterPro" id="IPR000477">
    <property type="entry name" value="RT_dom"/>
</dbReference>
<evidence type="ECO:0000259" key="16">
    <source>
        <dbReference type="PROSITE" id="PS50879"/>
    </source>
</evidence>
<dbReference type="PANTHER" id="PTHR33064">
    <property type="entry name" value="POL PROTEIN"/>
    <property type="match status" value="1"/>
</dbReference>
<dbReference type="Pfam" id="PF17919">
    <property type="entry name" value="RT_RNaseH_2"/>
    <property type="match status" value="1"/>
</dbReference>
<reference evidence="19" key="1">
    <citation type="submission" date="2025-08" db="UniProtKB">
        <authorList>
            <consortium name="RefSeq"/>
        </authorList>
    </citation>
    <scope>IDENTIFICATION</scope>
    <source>
        <tissue evidence="19">Tongue muscle</tissue>
    </source>
</reference>
<dbReference type="RefSeq" id="XP_070319344.1">
    <property type="nucleotide sequence ID" value="XM_070463243.1"/>
</dbReference>
<protein>
    <recommendedName>
        <fullName evidence="4">Gag-Pol polyprotein</fullName>
        <ecNumber evidence="3">2.7.7.49</ecNumber>
        <ecNumber evidence="2">3.1.26.4</ecNumber>
    </recommendedName>
</protein>
<evidence type="ECO:0000256" key="1">
    <source>
        <dbReference type="ARBA" id="ARBA00010879"/>
    </source>
</evidence>
<feature type="domain" description="Peptidase A2" evidence="14">
    <location>
        <begin position="1"/>
        <end position="44"/>
    </location>
</feature>
<evidence type="ECO:0000256" key="2">
    <source>
        <dbReference type="ARBA" id="ARBA00012180"/>
    </source>
</evidence>
<dbReference type="InterPro" id="IPR043502">
    <property type="entry name" value="DNA/RNA_pol_sf"/>
</dbReference>
<evidence type="ECO:0000256" key="3">
    <source>
        <dbReference type="ARBA" id="ARBA00012493"/>
    </source>
</evidence>
<dbReference type="Gene3D" id="2.40.70.10">
    <property type="entry name" value="Acid Proteases"/>
    <property type="match status" value="1"/>
</dbReference>
<organism evidence="18 19">
    <name type="scientific">Odocoileus virginianus</name>
    <name type="common">White-tailed deer</name>
    <dbReference type="NCBI Taxonomy" id="9874"/>
    <lineage>
        <taxon>Eukaryota</taxon>
        <taxon>Metazoa</taxon>
        <taxon>Chordata</taxon>
        <taxon>Craniata</taxon>
        <taxon>Vertebrata</taxon>
        <taxon>Euteleostomi</taxon>
        <taxon>Mammalia</taxon>
        <taxon>Eutheria</taxon>
        <taxon>Laurasiatheria</taxon>
        <taxon>Artiodactyla</taxon>
        <taxon>Ruminantia</taxon>
        <taxon>Pecora</taxon>
        <taxon>Cervidae</taxon>
        <taxon>Odocoileinae</taxon>
        <taxon>Odocoileus</taxon>
    </lineage>
</organism>
<dbReference type="PROSITE" id="PS50878">
    <property type="entry name" value="RT_POL"/>
    <property type="match status" value="1"/>
</dbReference>
<keyword evidence="18" id="KW-1185">Reference proteome</keyword>
<dbReference type="InterPro" id="IPR051320">
    <property type="entry name" value="Viral_Replic_Matur_Polypro"/>
</dbReference>
<evidence type="ECO:0000259" key="15">
    <source>
        <dbReference type="PROSITE" id="PS50878"/>
    </source>
</evidence>
<dbReference type="SUPFAM" id="SSF50630">
    <property type="entry name" value="Acid proteases"/>
    <property type="match status" value="1"/>
</dbReference>
<dbReference type="InterPro" id="IPR001995">
    <property type="entry name" value="Peptidase_A2_cat"/>
</dbReference>
<sequence>MGIDGQSSRPLETKPLNCQLDNCLFTHSFLVIPSCPTPLLGRDILTKLKATLHLTPGPSPSTGRFLLLLIGSSDAQIDPQVWDTKIPTIAQHQPPVLIHLKDPTCFPARAQFPLSQPNLRGLKPIIDRLLGQGLLVPTSSPCNTPILPVRKASGAYRLVQDLRLINEAVVPTHPLVPNPYTLLSQIPTGTTHFTVIDLKDAFFSIPIHPDCQFLFAFTWIDPDTRQATQLTWTVLPQGFRDSPHYFGQALARDLALCPLSPSTLLQYVDDLLLCSPSEDLSKQHTITLLNFLASKGYRASQSKAQLTQSSVTYLGLQITPTTKALTTDRCQLLRSIQPPTNGDQILSFLGLAGFFRHWVPNYASLAKPLYAAAKETPKGPLSSQNEVTRAFLTLQSALTSAAPLSLPNPNYPYHLYTDEKGGVAFGALVQPVGSELLPVAFISKQLDPTARGWFPCLRALAAAAAVYMDAKKLLQYQPLTIFSPHCLSDLLASRFLSDLSDSRLQQFHLIFLDNPQVAVGRSSQLNPLSALPSLPISLRVPAHQCTEILDSLTQPPPNLFAEPLPDPDMTMFVDGSSKKDPDGRRAAAYAVVTLQKVLEAQPLPLGTTSQKAELTALTRALHLAKNKRANIYTDSKYAFLIAHSHAAIWKERGFLTTKGSPICNASHITKLLEAIPLPKEVAILHCRGHQAARDKIAQGNNLADQVARQTALQREVAPLLVLETSFIPKYTKAETRALLAQEGTQTHPSGWITLHEKLVLPEQQAITIIKQIHDTLHIGPRALLTFLSPLFSPLHLRQAIQTVHRSCLTCATISPQGGLRPPQETHQLRGHLPGQDWQITQQVAAALNITWHLHIPYRPQSSGKVERANGVLKAHLAKLASEVRLSWVDLLPLALTRIRTTPHSKTGLTPFELLYGRPYLLTHLPPEKPPPLANYLPLFTRLRALLREHADRVLPQPRDGDGPIRPLSPGDQVLLKTLSPGPLQPRWTGPYTVVLTTPTAAKLSGLEPWYHVTRLKRAPPDLPEREPGLDSGPGASPGHTYQSSLTGPTKLKISRTPFPPAIRK</sequence>
<dbReference type="PANTHER" id="PTHR33064:SF36">
    <property type="entry name" value="CCHC-TYPE DOMAIN-CONTAINING PROTEIN"/>
    <property type="match status" value="1"/>
</dbReference>
<dbReference type="Gene3D" id="3.10.10.10">
    <property type="entry name" value="HIV Type 1 Reverse Transcriptase, subunit A, domain 1"/>
    <property type="match status" value="1"/>
</dbReference>
<evidence type="ECO:0000256" key="4">
    <source>
        <dbReference type="ARBA" id="ARBA00018735"/>
    </source>
</evidence>
<keyword evidence="12" id="KW-0233">DNA recombination</keyword>
<evidence type="ECO:0000256" key="9">
    <source>
        <dbReference type="ARBA" id="ARBA00022801"/>
    </source>
</evidence>
<dbReference type="Pfam" id="PF00078">
    <property type="entry name" value="RVT_1"/>
    <property type="match status" value="1"/>
</dbReference>
<evidence type="ECO:0000256" key="8">
    <source>
        <dbReference type="ARBA" id="ARBA00022759"/>
    </source>
</evidence>
<dbReference type="InterPro" id="IPR012337">
    <property type="entry name" value="RNaseH-like_sf"/>
</dbReference>
<dbReference type="InterPro" id="IPR018061">
    <property type="entry name" value="Retropepsins"/>
</dbReference>
<keyword evidence="8" id="KW-0255">Endonuclease</keyword>
<dbReference type="PROSITE" id="PS50879">
    <property type="entry name" value="RNASE_H_1"/>
    <property type="match status" value="1"/>
</dbReference>
<dbReference type="Gene3D" id="3.30.70.270">
    <property type="match status" value="2"/>
</dbReference>
<feature type="domain" description="RNase H type-1" evidence="16">
    <location>
        <begin position="565"/>
        <end position="712"/>
    </location>
</feature>
<dbReference type="InterPro" id="IPR001584">
    <property type="entry name" value="Integrase_cat-core"/>
</dbReference>
<evidence type="ECO:0000259" key="17">
    <source>
        <dbReference type="PROSITE" id="PS50994"/>
    </source>
</evidence>
<feature type="region of interest" description="Disordered" evidence="13">
    <location>
        <begin position="1018"/>
        <end position="1064"/>
    </location>
</feature>
<dbReference type="Gene3D" id="3.10.20.370">
    <property type="match status" value="1"/>
</dbReference>
<evidence type="ECO:0000259" key="14">
    <source>
        <dbReference type="PROSITE" id="PS50175"/>
    </source>
</evidence>
<evidence type="ECO:0000313" key="18">
    <source>
        <dbReference type="Proteomes" id="UP001652640"/>
    </source>
</evidence>
<keyword evidence="11" id="KW-0695">RNA-directed DNA polymerase</keyword>
<proteinExistence type="inferred from homology"/>
<dbReference type="Pfam" id="PF00077">
    <property type="entry name" value="RVP"/>
    <property type="match status" value="1"/>
</dbReference>
<dbReference type="InterPro" id="IPR036397">
    <property type="entry name" value="RNaseH_sf"/>
</dbReference>
<dbReference type="Gene3D" id="2.30.30.850">
    <property type="match status" value="1"/>
</dbReference>
<evidence type="ECO:0000313" key="19">
    <source>
        <dbReference type="RefSeq" id="XP_070319344.1"/>
    </source>
</evidence>
<dbReference type="InterPro" id="IPR021109">
    <property type="entry name" value="Peptidase_aspartic_dom_sf"/>
</dbReference>
<dbReference type="PROSITE" id="PS50994">
    <property type="entry name" value="INTEGRASE"/>
    <property type="match status" value="1"/>
</dbReference>
<dbReference type="InterPro" id="IPR043128">
    <property type="entry name" value="Rev_trsase/Diguanyl_cyclase"/>
</dbReference>
<dbReference type="Pfam" id="PF00075">
    <property type="entry name" value="RNase_H"/>
    <property type="match status" value="1"/>
</dbReference>
<feature type="domain" description="Integrase catalytic" evidence="17">
    <location>
        <begin position="757"/>
        <end position="918"/>
    </location>
</feature>
<dbReference type="InterPro" id="IPR041577">
    <property type="entry name" value="RT_RNaseH_2"/>
</dbReference>
<dbReference type="InterPro" id="IPR040643">
    <property type="entry name" value="MLVIN_C"/>
</dbReference>
<dbReference type="SUPFAM" id="SSF53098">
    <property type="entry name" value="Ribonuclease H-like"/>
    <property type="match status" value="2"/>
</dbReference>
<keyword evidence="10" id="KW-0694">RNA-binding</keyword>
<keyword evidence="5" id="KW-0808">Transferase</keyword>
<evidence type="ECO:0000256" key="5">
    <source>
        <dbReference type="ARBA" id="ARBA00022679"/>
    </source>
</evidence>
<evidence type="ECO:0000256" key="6">
    <source>
        <dbReference type="ARBA" id="ARBA00022695"/>
    </source>
</evidence>
<evidence type="ECO:0000256" key="10">
    <source>
        <dbReference type="ARBA" id="ARBA00022884"/>
    </source>
</evidence>
<feature type="domain" description="Reverse transcriptase" evidence="15">
    <location>
        <begin position="130"/>
        <end position="318"/>
    </location>
</feature>
<keyword evidence="6" id="KW-0548">Nucleotidyltransferase</keyword>
<name>A0ABM4HUV5_ODOVR</name>
<dbReference type="Pfam" id="PF18697">
    <property type="entry name" value="MLVIN_C"/>
    <property type="match status" value="1"/>
</dbReference>
<accession>A0ABM4HUV5</accession>
<comment type="similarity">
    <text evidence="1">Belongs to the beta type-B retroviral polymerase family. HERV class-II K(HML-2) pol subfamily.</text>
</comment>
<dbReference type="Gene3D" id="1.10.340.70">
    <property type="match status" value="1"/>
</dbReference>
<dbReference type="InterPro" id="IPR002156">
    <property type="entry name" value="RNaseH_domain"/>
</dbReference>
<dbReference type="GeneID" id="139033738"/>
<evidence type="ECO:0000256" key="11">
    <source>
        <dbReference type="ARBA" id="ARBA00022918"/>
    </source>
</evidence>
<keyword evidence="9" id="KW-0378">Hydrolase</keyword>
<evidence type="ECO:0000256" key="12">
    <source>
        <dbReference type="ARBA" id="ARBA00023172"/>
    </source>
</evidence>
<evidence type="ECO:0000256" key="13">
    <source>
        <dbReference type="SAM" id="MobiDB-lite"/>
    </source>
</evidence>
<dbReference type="CDD" id="cd09273">
    <property type="entry name" value="RNase_HI_RT_Bel"/>
    <property type="match status" value="1"/>
</dbReference>
<evidence type="ECO:0000256" key="7">
    <source>
        <dbReference type="ARBA" id="ARBA00022722"/>
    </source>
</evidence>
<dbReference type="PROSITE" id="PS50175">
    <property type="entry name" value="ASP_PROT_RETROV"/>
    <property type="match status" value="1"/>
</dbReference>
<dbReference type="EC" id="2.7.7.49" evidence="3"/>
<dbReference type="EC" id="3.1.26.4" evidence="2"/>
<dbReference type="Gene3D" id="3.30.420.10">
    <property type="entry name" value="Ribonuclease H-like superfamily/Ribonuclease H"/>
    <property type="match status" value="2"/>
</dbReference>
<gene>
    <name evidence="19" type="primary">LOC139033738</name>
</gene>
<dbReference type="Proteomes" id="UP001652640">
    <property type="component" value="Unplaced"/>
</dbReference>
<dbReference type="SUPFAM" id="SSF56672">
    <property type="entry name" value="DNA/RNA polymerases"/>
    <property type="match status" value="1"/>
</dbReference>
<feature type="compositionally biased region" description="Basic and acidic residues" evidence="13">
    <location>
        <begin position="1018"/>
        <end position="1028"/>
    </location>
</feature>